<reference evidence="1 2" key="1">
    <citation type="submission" date="2023-02" db="EMBL/GenBank/DDBJ databases">
        <title>Genome sequence of Mucilaginibacter jinjuensis strain KACC 16571.</title>
        <authorList>
            <person name="Kim S."/>
            <person name="Heo J."/>
            <person name="Kwon S.-W."/>
        </authorList>
    </citation>
    <scope>NUCLEOTIDE SEQUENCE [LARGE SCALE GENOMIC DNA]</scope>
    <source>
        <strain evidence="1 2">KACC 16571</strain>
    </source>
</reference>
<protein>
    <submittedName>
        <fullName evidence="1">Uncharacterized protein</fullName>
    </submittedName>
</protein>
<keyword evidence="2" id="KW-1185">Reference proteome</keyword>
<organism evidence="1 2">
    <name type="scientific">Mucilaginibacter jinjuensis</name>
    <dbReference type="NCBI Taxonomy" id="1176721"/>
    <lineage>
        <taxon>Bacteria</taxon>
        <taxon>Pseudomonadati</taxon>
        <taxon>Bacteroidota</taxon>
        <taxon>Sphingobacteriia</taxon>
        <taxon>Sphingobacteriales</taxon>
        <taxon>Sphingobacteriaceae</taxon>
        <taxon>Mucilaginibacter</taxon>
    </lineage>
</organism>
<sequence>MCETRVLAQSGTAVICDCPECGMMSIWHQNLMLSFTPDQMAAFHQFTSELNFDDRSFPFPDGSERAVVCTPNQDINFVFTKTEWRDLNVAMGEALQMYEVYKLLYSR</sequence>
<gene>
    <name evidence="1" type="ORF">PQO05_15935</name>
</gene>
<dbReference type="Pfam" id="PF20391">
    <property type="entry name" value="DUF6686"/>
    <property type="match status" value="1"/>
</dbReference>
<dbReference type="EMBL" id="CP117167">
    <property type="protein sequence ID" value="WCT10226.1"/>
    <property type="molecule type" value="Genomic_DNA"/>
</dbReference>
<evidence type="ECO:0000313" key="2">
    <source>
        <dbReference type="Proteomes" id="UP001216139"/>
    </source>
</evidence>
<accession>A0ABY7T1M5</accession>
<dbReference type="Proteomes" id="UP001216139">
    <property type="component" value="Chromosome"/>
</dbReference>
<dbReference type="InterPro" id="IPR046508">
    <property type="entry name" value="DUF6686"/>
</dbReference>
<name>A0ABY7T1M5_9SPHI</name>
<dbReference type="RefSeq" id="WP_273628368.1">
    <property type="nucleotide sequence ID" value="NZ_CP117167.1"/>
</dbReference>
<evidence type="ECO:0000313" key="1">
    <source>
        <dbReference type="EMBL" id="WCT10226.1"/>
    </source>
</evidence>
<proteinExistence type="predicted"/>